<dbReference type="Proteomes" id="UP001570071">
    <property type="component" value="Unassembled WGS sequence"/>
</dbReference>
<evidence type="ECO:0000256" key="2">
    <source>
        <dbReference type="ARBA" id="ARBA00023180"/>
    </source>
</evidence>
<dbReference type="SUPFAM" id="SSF52540">
    <property type="entry name" value="P-loop containing nucleoside triphosphate hydrolases"/>
    <property type="match status" value="1"/>
</dbReference>
<dbReference type="Pfam" id="PF00685">
    <property type="entry name" value="Sulfotransfer_1"/>
    <property type="match status" value="1"/>
</dbReference>
<dbReference type="InterPro" id="IPR000863">
    <property type="entry name" value="Sulfotransferase_dom"/>
</dbReference>
<accession>A0ABV4N391</accession>
<keyword evidence="1" id="KW-0808">Transferase</keyword>
<evidence type="ECO:0000313" key="5">
    <source>
        <dbReference type="Proteomes" id="UP001570071"/>
    </source>
</evidence>
<dbReference type="InterPro" id="IPR037359">
    <property type="entry name" value="NST/OST"/>
</dbReference>
<comment type="caution">
    <text evidence="4">The sequence shown here is derived from an EMBL/GenBank/DDBJ whole genome shotgun (WGS) entry which is preliminary data.</text>
</comment>
<dbReference type="EMBL" id="JBFSSG010000086">
    <property type="protein sequence ID" value="MEZ8723971.1"/>
    <property type="molecule type" value="Genomic_DNA"/>
</dbReference>
<dbReference type="PANTHER" id="PTHR10605:SF56">
    <property type="entry name" value="BIFUNCTIONAL HEPARAN SULFATE N-DEACETYLASE_N-SULFOTRANSFERASE"/>
    <property type="match status" value="1"/>
</dbReference>
<feature type="non-terminal residue" evidence="4">
    <location>
        <position position="166"/>
    </location>
</feature>
<keyword evidence="5" id="KW-1185">Reference proteome</keyword>
<sequence>MKYFNWFKNKIKERLSFGSEPDFFIVGAQKCGTTSLYYYIEKYALNFRTPIDKELYFFSENYHKGLNYYRAKFPIFKFNKLTGEATPDYIYYHRAPDLIKKDFPNSKIVIVLRDPAERAYSQYNHQNFTRKTIGYDPLSFSKAIREGRDRFHISPKSDFFHEYKYY</sequence>
<dbReference type="PANTHER" id="PTHR10605">
    <property type="entry name" value="HEPARAN SULFATE SULFOTRANSFERASE"/>
    <property type="match status" value="1"/>
</dbReference>
<gene>
    <name evidence="4" type="ORF">AB6D66_23110</name>
</gene>
<dbReference type="InterPro" id="IPR027417">
    <property type="entry name" value="P-loop_NTPase"/>
</dbReference>
<protein>
    <submittedName>
        <fullName evidence="4">Sulfotransferase domain-containing protein</fullName>
    </submittedName>
</protein>
<evidence type="ECO:0000256" key="1">
    <source>
        <dbReference type="ARBA" id="ARBA00022679"/>
    </source>
</evidence>
<proteinExistence type="predicted"/>
<reference evidence="4 5" key="1">
    <citation type="journal article" date="2024" name="ISME J.">
        <title>Tailless and filamentous prophages are predominant in marine Vibrio.</title>
        <authorList>
            <person name="Steensen K."/>
            <person name="Seneca J."/>
            <person name="Bartlau N."/>
            <person name="Yu X.A."/>
            <person name="Hussain F.A."/>
            <person name="Polz M.F."/>
        </authorList>
    </citation>
    <scope>NUCLEOTIDE SEQUENCE [LARGE SCALE GENOMIC DNA]</scope>
    <source>
        <strain evidence="4 5">10N.239.312.F12</strain>
    </source>
</reference>
<organism evidence="4 5">
    <name type="scientific">Vibrio pomeroyi</name>
    <dbReference type="NCBI Taxonomy" id="198832"/>
    <lineage>
        <taxon>Bacteria</taxon>
        <taxon>Pseudomonadati</taxon>
        <taxon>Pseudomonadota</taxon>
        <taxon>Gammaproteobacteria</taxon>
        <taxon>Vibrionales</taxon>
        <taxon>Vibrionaceae</taxon>
        <taxon>Vibrio</taxon>
    </lineage>
</organism>
<evidence type="ECO:0000313" key="4">
    <source>
        <dbReference type="EMBL" id="MEZ8723971.1"/>
    </source>
</evidence>
<evidence type="ECO:0000259" key="3">
    <source>
        <dbReference type="Pfam" id="PF00685"/>
    </source>
</evidence>
<feature type="domain" description="Sulfotransferase" evidence="3">
    <location>
        <begin position="21"/>
        <end position="129"/>
    </location>
</feature>
<dbReference type="RefSeq" id="WP_372126318.1">
    <property type="nucleotide sequence ID" value="NZ_JBFSSG010000086.1"/>
</dbReference>
<dbReference type="Gene3D" id="3.40.50.300">
    <property type="entry name" value="P-loop containing nucleotide triphosphate hydrolases"/>
    <property type="match status" value="1"/>
</dbReference>
<keyword evidence="2" id="KW-0325">Glycoprotein</keyword>
<name>A0ABV4N391_9VIBR</name>